<sequence length="182" mass="20073">MASLLLRPLMRPQTLGLGLGLSLASYHAFHQRPIRLDSSPFSSDSYKRDAQTPVLSRAGSLNPRAVRQISSGSIIGTNRMLLMLYKERQLLNRAIGLCTGLLVSTFSKSLALILGLLVVGVQGLGWNPNTKQWASSYGINVIPYNRLQRYFTSLDLRSAVQDNVAFKLSFGATFAMASFMEF</sequence>
<evidence type="ECO:0000313" key="1">
    <source>
        <dbReference type="EMBL" id="TVY23004.1"/>
    </source>
</evidence>
<organism evidence="1 2">
    <name type="scientific">Lachnellula hyalina</name>
    <dbReference type="NCBI Taxonomy" id="1316788"/>
    <lineage>
        <taxon>Eukaryota</taxon>
        <taxon>Fungi</taxon>
        <taxon>Dikarya</taxon>
        <taxon>Ascomycota</taxon>
        <taxon>Pezizomycotina</taxon>
        <taxon>Leotiomycetes</taxon>
        <taxon>Helotiales</taxon>
        <taxon>Lachnaceae</taxon>
        <taxon>Lachnellula</taxon>
    </lineage>
</organism>
<dbReference type="RefSeq" id="XP_031001792.1">
    <property type="nucleotide sequence ID" value="XM_031152064.1"/>
</dbReference>
<dbReference type="OrthoDB" id="3990500at2759"/>
<name>A0A8H8TUN7_9HELO</name>
<dbReference type="EMBL" id="QGMH01000211">
    <property type="protein sequence ID" value="TVY23004.1"/>
    <property type="molecule type" value="Genomic_DNA"/>
</dbReference>
<dbReference type="GeneID" id="41987330"/>
<dbReference type="Proteomes" id="UP000431533">
    <property type="component" value="Unassembled WGS sequence"/>
</dbReference>
<reference evidence="1 2" key="1">
    <citation type="submission" date="2018-05" db="EMBL/GenBank/DDBJ databases">
        <title>Genome sequencing and assembly of the regulated plant pathogen Lachnellula willkommii and related sister species for the development of diagnostic species identification markers.</title>
        <authorList>
            <person name="Giroux E."/>
            <person name="Bilodeau G."/>
        </authorList>
    </citation>
    <scope>NUCLEOTIDE SEQUENCE [LARGE SCALE GENOMIC DNA]</scope>
    <source>
        <strain evidence="1 2">CBS 185.66</strain>
    </source>
</reference>
<protein>
    <submittedName>
        <fullName evidence="1">Uncharacterized protein</fullName>
    </submittedName>
</protein>
<comment type="caution">
    <text evidence="1">The sequence shown here is derived from an EMBL/GenBank/DDBJ whole genome shotgun (WGS) entry which is preliminary data.</text>
</comment>
<proteinExistence type="predicted"/>
<evidence type="ECO:0000313" key="2">
    <source>
        <dbReference type="Proteomes" id="UP000431533"/>
    </source>
</evidence>
<accession>A0A8H8TUN7</accession>
<keyword evidence="2" id="KW-1185">Reference proteome</keyword>
<gene>
    <name evidence="1" type="ORF">LHYA1_G007132</name>
</gene>
<dbReference type="AlphaFoldDB" id="A0A8H8TUN7"/>